<dbReference type="AlphaFoldDB" id="I0JSS2"/>
<name>I0JSS2_HALH3</name>
<accession>I0JSS2</accession>
<dbReference type="Proteomes" id="UP000007397">
    <property type="component" value="Chromosome"/>
</dbReference>
<protein>
    <submittedName>
        <fullName evidence="1">Uncharacterized protein</fullName>
    </submittedName>
</protein>
<reference evidence="1 2" key="1">
    <citation type="journal article" date="2013" name="Environ. Microbiol.">
        <title>Chloride and organic osmolytes: a hybrid strategy to cope with elevated salinities by the moderately halophilic, chloride-dependent bacterium Halobacillus halophilus.</title>
        <authorList>
            <person name="Saum S.H."/>
            <person name="Pfeiffer F."/>
            <person name="Palm P."/>
            <person name="Rampp M."/>
            <person name="Schuster S.C."/>
            <person name="Muller V."/>
            <person name="Oesterhelt D."/>
        </authorList>
    </citation>
    <scope>NUCLEOTIDE SEQUENCE [LARGE SCALE GENOMIC DNA]</scope>
    <source>
        <strain evidence="2">ATCC 35676 / DSM 2266 / JCM 20832 / KCTC 3685 / LMG 17431 / NBRC 102448 / NCIMB 2269</strain>
    </source>
</reference>
<dbReference type="EMBL" id="HE717023">
    <property type="protein sequence ID" value="CCG47194.1"/>
    <property type="molecule type" value="Genomic_DNA"/>
</dbReference>
<evidence type="ECO:0000313" key="2">
    <source>
        <dbReference type="Proteomes" id="UP000007397"/>
    </source>
</evidence>
<keyword evidence="2" id="KW-1185">Reference proteome</keyword>
<proteinExistence type="predicted"/>
<gene>
    <name evidence="1" type="ordered locus">HBHAL_4856</name>
</gene>
<dbReference type="KEGG" id="hhd:HBHAL_4856"/>
<evidence type="ECO:0000313" key="1">
    <source>
        <dbReference type="EMBL" id="CCG47194.1"/>
    </source>
</evidence>
<organism evidence="1 2">
    <name type="scientific">Halobacillus halophilus (strain ATCC 35676 / DSM 2266 / JCM 20832 / KCTC 3685 / LMG 17431 / NBRC 102448 / NCIMB 2269)</name>
    <name type="common">Sporosarcina halophila</name>
    <dbReference type="NCBI Taxonomy" id="866895"/>
    <lineage>
        <taxon>Bacteria</taxon>
        <taxon>Bacillati</taxon>
        <taxon>Bacillota</taxon>
        <taxon>Bacilli</taxon>
        <taxon>Bacillales</taxon>
        <taxon>Bacillaceae</taxon>
        <taxon>Halobacillus</taxon>
    </lineage>
</organism>
<dbReference type="STRING" id="866895.HBHAL_4856"/>
<sequence length="33" mass="3905">MVKVKKISRSGVLAYLKPFLIMNDETFPFVYRL</sequence>
<dbReference type="HOGENOM" id="CLU_3382165_0_0_9"/>